<evidence type="ECO:0000256" key="1">
    <source>
        <dbReference type="SAM" id="MobiDB-lite"/>
    </source>
</evidence>
<evidence type="ECO:0008006" key="5">
    <source>
        <dbReference type="Google" id="ProtNLM"/>
    </source>
</evidence>
<feature type="compositionally biased region" description="Acidic residues" evidence="1">
    <location>
        <begin position="307"/>
        <end position="316"/>
    </location>
</feature>
<sequence>MRSPTDLLHAAAARGLDRGRAALAVRAAVAAAAAWLVVWPLGGLADEYPYYAPFGAVVAVTGTVAVSARASLGAVAAIMVGSAVALGFAAAPLPEAVALAAAVGVGTLLAGWTPLRASASWVPMAAVFVLELGGQEPWEFATAYFALTALGALVGTAVDLAYPALPWRETDDSLRGLRRSLADQLDAVADTLGSDDPPDPDVWVRTRTPVVDRSVTVDATVAEAAVARRANWRARGWWHVPEAQQRRAETLRHLAMLVQDLRTMLEAHEHRDVTTPALGPSLRRPAAEAARAVAAALRSATPASEAGEGDADELDDEQRRDLEVAVAALRALEEEVRRNRRETQADLFAAASAVTTLWRVLATVVPPALREELAPGW</sequence>
<proteinExistence type="predicted"/>
<reference evidence="3 4" key="1">
    <citation type="submission" date="2020-07" db="EMBL/GenBank/DDBJ databases">
        <title>Sequencing the genomes of 1000 actinobacteria strains.</title>
        <authorList>
            <person name="Klenk H.-P."/>
        </authorList>
    </citation>
    <scope>NUCLEOTIDE SEQUENCE [LARGE SCALE GENOMIC DNA]</scope>
    <source>
        <strain evidence="3 4">DSM 24552</strain>
    </source>
</reference>
<protein>
    <recommendedName>
        <fullName evidence="5">Aromatic acid exporter family member 1</fullName>
    </recommendedName>
</protein>
<dbReference type="Proteomes" id="UP000544110">
    <property type="component" value="Unassembled WGS sequence"/>
</dbReference>
<keyword evidence="2" id="KW-1133">Transmembrane helix</keyword>
<feature type="transmembrane region" description="Helical" evidence="2">
    <location>
        <begin position="73"/>
        <end position="91"/>
    </location>
</feature>
<gene>
    <name evidence="3" type="ORF">BJ989_000738</name>
</gene>
<evidence type="ECO:0000313" key="4">
    <source>
        <dbReference type="Proteomes" id="UP000544110"/>
    </source>
</evidence>
<accession>A0A7Y9URI2</accession>
<name>A0A7Y9URI2_9ACTN</name>
<dbReference type="EMBL" id="JACCAC010000001">
    <property type="protein sequence ID" value="NYG54434.1"/>
    <property type="molecule type" value="Genomic_DNA"/>
</dbReference>
<feature type="transmembrane region" description="Helical" evidence="2">
    <location>
        <begin position="48"/>
        <end position="66"/>
    </location>
</feature>
<dbReference type="AlphaFoldDB" id="A0A7Y9URI2"/>
<evidence type="ECO:0000256" key="2">
    <source>
        <dbReference type="SAM" id="Phobius"/>
    </source>
</evidence>
<keyword evidence="2" id="KW-0812">Transmembrane</keyword>
<comment type="caution">
    <text evidence="3">The sequence shown here is derived from an EMBL/GenBank/DDBJ whole genome shotgun (WGS) entry which is preliminary data.</text>
</comment>
<feature type="region of interest" description="Disordered" evidence="1">
    <location>
        <begin position="298"/>
        <end position="317"/>
    </location>
</feature>
<dbReference type="RefSeq" id="WP_179517054.1">
    <property type="nucleotide sequence ID" value="NZ_JACCAC010000001.1"/>
</dbReference>
<organism evidence="3 4">
    <name type="scientific">Nocardioides perillae</name>
    <dbReference type="NCBI Taxonomy" id="1119534"/>
    <lineage>
        <taxon>Bacteria</taxon>
        <taxon>Bacillati</taxon>
        <taxon>Actinomycetota</taxon>
        <taxon>Actinomycetes</taxon>
        <taxon>Propionibacteriales</taxon>
        <taxon>Nocardioidaceae</taxon>
        <taxon>Nocardioides</taxon>
    </lineage>
</organism>
<feature type="transmembrane region" description="Helical" evidence="2">
    <location>
        <begin position="21"/>
        <end position="42"/>
    </location>
</feature>
<evidence type="ECO:0000313" key="3">
    <source>
        <dbReference type="EMBL" id="NYG54434.1"/>
    </source>
</evidence>
<keyword evidence="2" id="KW-0472">Membrane</keyword>
<keyword evidence="4" id="KW-1185">Reference proteome</keyword>